<organism evidence="8 9">
    <name type="scientific">Methanobrevibacter gottschalkii</name>
    <dbReference type="NCBI Taxonomy" id="190974"/>
    <lineage>
        <taxon>Archaea</taxon>
        <taxon>Methanobacteriati</taxon>
        <taxon>Methanobacteriota</taxon>
        <taxon>Methanomada group</taxon>
        <taxon>Methanobacteria</taxon>
        <taxon>Methanobacteriales</taxon>
        <taxon>Methanobacteriaceae</taxon>
        <taxon>Methanobrevibacter</taxon>
    </lineage>
</organism>
<dbReference type="InterPro" id="IPR036974">
    <property type="entry name" value="PUA_sf"/>
</dbReference>
<evidence type="ECO:0000256" key="1">
    <source>
        <dbReference type="ARBA" id="ARBA00022694"/>
    </source>
</evidence>
<dbReference type="InterPro" id="IPR026326">
    <property type="entry name" value="TruB_arch"/>
</dbReference>
<dbReference type="GO" id="GO:0031120">
    <property type="term" value="P:snRNA pseudouridine synthesis"/>
    <property type="evidence" value="ECO:0007669"/>
    <property type="project" value="TreeGrafter"/>
</dbReference>
<dbReference type="NCBIfam" id="NF003280">
    <property type="entry name" value="PRK04270.1"/>
    <property type="match status" value="1"/>
</dbReference>
<evidence type="ECO:0000259" key="7">
    <source>
        <dbReference type="SMART" id="SM01136"/>
    </source>
</evidence>
<dbReference type="SMART" id="SM01136">
    <property type="entry name" value="DKCLD"/>
    <property type="match status" value="1"/>
</dbReference>
<dbReference type="PANTHER" id="PTHR23127">
    <property type="entry name" value="CENTROMERE/MICROTUBULE BINDING PROTEIN CBF5"/>
    <property type="match status" value="1"/>
</dbReference>
<evidence type="ECO:0000256" key="5">
    <source>
        <dbReference type="HAMAP-Rule" id="MF_01081"/>
    </source>
</evidence>
<keyword evidence="1 5" id="KW-0819">tRNA processing</keyword>
<dbReference type="GO" id="GO:0000495">
    <property type="term" value="P:box H/ACA sno(s)RNA 3'-end processing"/>
    <property type="evidence" value="ECO:0007669"/>
    <property type="project" value="TreeGrafter"/>
</dbReference>
<dbReference type="NCBIfam" id="TIGR00451">
    <property type="entry name" value="unchar_dom_2"/>
    <property type="match status" value="1"/>
</dbReference>
<dbReference type="Pfam" id="PF01472">
    <property type="entry name" value="PUA"/>
    <property type="match status" value="1"/>
</dbReference>
<keyword evidence="2 5" id="KW-0413">Isomerase</keyword>
<dbReference type="HAMAP" id="MF_01081">
    <property type="entry name" value="TruB_arch"/>
    <property type="match status" value="1"/>
</dbReference>
<dbReference type="InterPro" id="IPR002501">
    <property type="entry name" value="PsdUridine_synth_N"/>
</dbReference>
<dbReference type="PANTHER" id="PTHR23127:SF0">
    <property type="entry name" value="H_ACA RIBONUCLEOPROTEIN COMPLEX SUBUNIT DKC1"/>
    <property type="match status" value="1"/>
</dbReference>
<dbReference type="Proteomes" id="UP000199506">
    <property type="component" value="Unassembled WGS sequence"/>
</dbReference>
<dbReference type="GO" id="GO:1990481">
    <property type="term" value="P:mRNA pseudouridine synthesis"/>
    <property type="evidence" value="ECO:0007669"/>
    <property type="project" value="TreeGrafter"/>
</dbReference>
<dbReference type="GO" id="GO:0031119">
    <property type="term" value="P:tRNA pseudouridine synthesis"/>
    <property type="evidence" value="ECO:0007669"/>
    <property type="project" value="UniProtKB-UniRule"/>
</dbReference>
<dbReference type="GO" id="GO:0003723">
    <property type="term" value="F:RNA binding"/>
    <property type="evidence" value="ECO:0007669"/>
    <property type="project" value="InterPro"/>
</dbReference>
<dbReference type="Pfam" id="PF01509">
    <property type="entry name" value="TruB_N"/>
    <property type="match status" value="1"/>
</dbReference>
<gene>
    <name evidence="5" type="primary">truB</name>
    <name evidence="8" type="ORF">SAMN05216439_0277</name>
</gene>
<accession>A0A1H7NW85</accession>
<comment type="function">
    <text evidence="3 5">Could be responsible for synthesis of pseudouridine from uracil-55 in the psi GC loop of transfer RNAs.</text>
</comment>
<dbReference type="STRING" id="190974.SAMN05216439_0277"/>
<dbReference type="Pfam" id="PF08068">
    <property type="entry name" value="DKCLD"/>
    <property type="match status" value="1"/>
</dbReference>
<dbReference type="CDD" id="cd21148">
    <property type="entry name" value="PUA_Cbf5"/>
    <property type="match status" value="1"/>
</dbReference>
<dbReference type="CDD" id="cd02572">
    <property type="entry name" value="PseudoU_synth_hDyskerin"/>
    <property type="match status" value="1"/>
</dbReference>
<feature type="domain" description="Dyskerin-like" evidence="7">
    <location>
        <begin position="1"/>
        <end position="49"/>
    </location>
</feature>
<dbReference type="Gene3D" id="3.30.2350.10">
    <property type="entry name" value="Pseudouridine synthase"/>
    <property type="match status" value="1"/>
</dbReference>
<feature type="active site" description="Nucleophile" evidence="5">
    <location>
        <position position="68"/>
    </location>
</feature>
<dbReference type="InterPro" id="IPR032819">
    <property type="entry name" value="TruB_C"/>
</dbReference>
<dbReference type="SUPFAM" id="SSF88697">
    <property type="entry name" value="PUA domain-like"/>
    <property type="match status" value="1"/>
</dbReference>
<dbReference type="InterPro" id="IPR012960">
    <property type="entry name" value="Dyskerin-like"/>
</dbReference>
<sequence>MKFNRMVKSKSFTSPDFGCKPEEREISEYISKGVINLDKPSGPTSHEIDSWVKRILSLEKSGHGGTLDPKVTGILPVGLNDATRAIQLLLTAPKEYVCLLTFHQDVPEERIREVFAEFTGKIYQLPPVKSAVKRELRTRNIYYATIYEIDGRDVLFRIGCEAGTYVRTYCHNIGEALGVGAHMAELRRTQVGSFNEKNNLVTLQDVTDAYHFYIEDGDESFLRQAIMPMEMAADYLPKVIVKDSAVDAICHGADLACGGIAELTDNIQKNDIVAILTLKGELVGAGSSLLTSGEILESDSGFAVNVSKVLMKPGTYPRFWK</sequence>
<dbReference type="Pfam" id="PF16198">
    <property type="entry name" value="TruB_C_2"/>
    <property type="match status" value="1"/>
</dbReference>
<dbReference type="PROSITE" id="PS50890">
    <property type="entry name" value="PUA"/>
    <property type="match status" value="1"/>
</dbReference>
<dbReference type="FunFam" id="3.30.2350.10:FF:000001">
    <property type="entry name" value="H/ACA ribonucleoprotein complex subunit CBF5"/>
    <property type="match status" value="1"/>
</dbReference>
<name>A0A1H7NW85_9EURY</name>
<dbReference type="NCBIfam" id="TIGR00425">
    <property type="entry name" value="CBF5"/>
    <property type="match status" value="1"/>
</dbReference>
<dbReference type="AlphaFoldDB" id="A0A1H7NW85"/>
<dbReference type="EC" id="5.4.99.25" evidence="5"/>
<evidence type="ECO:0000313" key="9">
    <source>
        <dbReference type="Proteomes" id="UP000199506"/>
    </source>
</evidence>
<dbReference type="InterPro" id="IPR004802">
    <property type="entry name" value="tRNA_PsdUridine_synth_B_fam"/>
</dbReference>
<evidence type="ECO:0000256" key="2">
    <source>
        <dbReference type="ARBA" id="ARBA00023235"/>
    </source>
</evidence>
<evidence type="ECO:0000256" key="4">
    <source>
        <dbReference type="ARBA" id="ARBA00060775"/>
    </source>
</evidence>
<dbReference type="SUPFAM" id="SSF55120">
    <property type="entry name" value="Pseudouridine synthase"/>
    <property type="match status" value="1"/>
</dbReference>
<evidence type="ECO:0000313" key="8">
    <source>
        <dbReference type="EMBL" id="SEL27295.1"/>
    </source>
</evidence>
<protein>
    <recommendedName>
        <fullName evidence="5">Probable tRNA pseudouridine synthase B</fullName>
        <ecNumber evidence="5">5.4.99.25</ecNumber>
    </recommendedName>
    <alternativeName>
        <fullName evidence="5">tRNA pseudouridine(55) synthase</fullName>
        <shortName evidence="5">Psi55 synthase</shortName>
    </alternativeName>
    <alternativeName>
        <fullName evidence="5">tRNA pseudouridylate synthase</fullName>
    </alternativeName>
    <alternativeName>
        <fullName evidence="5">tRNA-uridine isomerase</fullName>
    </alternativeName>
</protein>
<evidence type="ECO:0000259" key="6">
    <source>
        <dbReference type="SMART" id="SM00359"/>
    </source>
</evidence>
<dbReference type="SMART" id="SM00359">
    <property type="entry name" value="PUA"/>
    <property type="match status" value="1"/>
</dbReference>
<dbReference type="RefSeq" id="WP_091699812.1">
    <property type="nucleotide sequence ID" value="NZ_FOAK01000013.1"/>
</dbReference>
<dbReference type="InterPro" id="IPR002478">
    <property type="entry name" value="PUA"/>
</dbReference>
<dbReference type="InterPro" id="IPR020103">
    <property type="entry name" value="PsdUridine_synth_cat_dom_sf"/>
</dbReference>
<dbReference type="InterPro" id="IPR004521">
    <property type="entry name" value="Uncharacterised_CHP00451"/>
</dbReference>
<dbReference type="GO" id="GO:0031118">
    <property type="term" value="P:rRNA pseudouridine synthesis"/>
    <property type="evidence" value="ECO:0007669"/>
    <property type="project" value="TreeGrafter"/>
</dbReference>
<dbReference type="OrthoDB" id="35866at2157"/>
<dbReference type="InterPro" id="IPR015947">
    <property type="entry name" value="PUA-like_sf"/>
</dbReference>
<reference evidence="8 9" key="1">
    <citation type="submission" date="2016-10" db="EMBL/GenBank/DDBJ databases">
        <authorList>
            <person name="de Groot N.N."/>
        </authorList>
    </citation>
    <scope>NUCLEOTIDE SEQUENCE [LARGE SCALE GENOMIC DNA]</scope>
    <source>
        <strain evidence="8 9">DSM 11978</strain>
    </source>
</reference>
<evidence type="ECO:0000256" key="3">
    <source>
        <dbReference type="ARBA" id="ARBA00060072"/>
    </source>
</evidence>
<dbReference type="Gene3D" id="2.30.130.10">
    <property type="entry name" value="PUA domain"/>
    <property type="match status" value="1"/>
</dbReference>
<comment type="similarity">
    <text evidence="4 5">Belongs to the pseudouridine synthase TruB family. Type 2 subfamily.</text>
</comment>
<proteinExistence type="inferred from homology"/>
<dbReference type="EMBL" id="FOAK01000013">
    <property type="protein sequence ID" value="SEL27295.1"/>
    <property type="molecule type" value="Genomic_DNA"/>
</dbReference>
<comment type="catalytic activity">
    <reaction evidence="5">
        <text>uridine(55) in tRNA = pseudouridine(55) in tRNA</text>
        <dbReference type="Rhea" id="RHEA:42532"/>
        <dbReference type="Rhea" id="RHEA-COMP:10101"/>
        <dbReference type="Rhea" id="RHEA-COMP:10102"/>
        <dbReference type="ChEBI" id="CHEBI:65314"/>
        <dbReference type="ChEBI" id="CHEBI:65315"/>
        <dbReference type="EC" id="5.4.99.25"/>
    </reaction>
</comment>
<feature type="domain" description="PUA" evidence="6">
    <location>
        <begin position="237"/>
        <end position="311"/>
    </location>
</feature>
<dbReference type="GO" id="GO:0160148">
    <property type="term" value="F:tRNA pseudouridine(55) synthase activity"/>
    <property type="evidence" value="ECO:0007669"/>
    <property type="project" value="UniProtKB-EC"/>
</dbReference>